<dbReference type="EMBL" id="MU129164">
    <property type="protein sequence ID" value="KAF9505271.1"/>
    <property type="molecule type" value="Genomic_DNA"/>
</dbReference>
<evidence type="ECO:0000313" key="1">
    <source>
        <dbReference type="EMBL" id="KAF9505271.1"/>
    </source>
</evidence>
<comment type="caution">
    <text evidence="1">The sequence shown here is derived from an EMBL/GenBank/DDBJ whole genome shotgun (WGS) entry which is preliminary data.</text>
</comment>
<proteinExistence type="predicted"/>
<protein>
    <submittedName>
        <fullName evidence="1">Uncharacterized protein</fullName>
    </submittedName>
</protein>
<reference evidence="1" key="1">
    <citation type="journal article" date="2020" name="Nat. Commun.">
        <title>Large-scale genome sequencing of mycorrhizal fungi provides insights into the early evolution of symbiotic traits.</title>
        <authorList>
            <person name="Miyauchi S."/>
            <person name="Kiss E."/>
            <person name="Kuo A."/>
            <person name="Drula E."/>
            <person name="Kohler A."/>
            <person name="Sanchez-Garcia M."/>
            <person name="Morin E."/>
            <person name="Andreopoulos B."/>
            <person name="Barry K.W."/>
            <person name="Bonito G."/>
            <person name="Buee M."/>
            <person name="Carver A."/>
            <person name="Chen C."/>
            <person name="Cichocki N."/>
            <person name="Clum A."/>
            <person name="Culley D."/>
            <person name="Crous P.W."/>
            <person name="Fauchery L."/>
            <person name="Girlanda M."/>
            <person name="Hayes R.D."/>
            <person name="Keri Z."/>
            <person name="LaButti K."/>
            <person name="Lipzen A."/>
            <person name="Lombard V."/>
            <person name="Magnuson J."/>
            <person name="Maillard F."/>
            <person name="Murat C."/>
            <person name="Nolan M."/>
            <person name="Ohm R.A."/>
            <person name="Pangilinan J."/>
            <person name="Pereira M.F."/>
            <person name="Perotto S."/>
            <person name="Peter M."/>
            <person name="Pfister S."/>
            <person name="Riley R."/>
            <person name="Sitrit Y."/>
            <person name="Stielow J.B."/>
            <person name="Szollosi G."/>
            <person name="Zifcakova L."/>
            <person name="Stursova M."/>
            <person name="Spatafora J.W."/>
            <person name="Tedersoo L."/>
            <person name="Vaario L.M."/>
            <person name="Yamada A."/>
            <person name="Yan M."/>
            <person name="Wang P."/>
            <person name="Xu J."/>
            <person name="Bruns T."/>
            <person name="Baldrian P."/>
            <person name="Vilgalys R."/>
            <person name="Dunand C."/>
            <person name="Henrissat B."/>
            <person name="Grigoriev I.V."/>
            <person name="Hibbett D."/>
            <person name="Nagy L.G."/>
            <person name="Martin F.M."/>
        </authorList>
    </citation>
    <scope>NUCLEOTIDE SEQUENCE</scope>
    <source>
        <strain evidence="1">UP504</strain>
    </source>
</reference>
<sequence length="160" mass="17555">MSDSNYLLDIHAGNGGSSENDTILSAGGRGGDVFVSYSNPNNVGNVFHIYGHNIDPSMGDTSPIADTCISCTHNVGTSKGDTPLSPDTHICLRWGPLKLRVTFPSFPEAGRRLVCPRLKIQFVFTFPFLPEVSLLMVTPSLTIEFVIRLFPFVLRIRPYP</sequence>
<accession>A0A9P6AGG0</accession>
<dbReference type="AlphaFoldDB" id="A0A9P6AGG0"/>
<dbReference type="Proteomes" id="UP000886523">
    <property type="component" value="Unassembled WGS sequence"/>
</dbReference>
<organism evidence="1 2">
    <name type="scientific">Hydnum rufescens UP504</name>
    <dbReference type="NCBI Taxonomy" id="1448309"/>
    <lineage>
        <taxon>Eukaryota</taxon>
        <taxon>Fungi</taxon>
        <taxon>Dikarya</taxon>
        <taxon>Basidiomycota</taxon>
        <taxon>Agaricomycotina</taxon>
        <taxon>Agaricomycetes</taxon>
        <taxon>Cantharellales</taxon>
        <taxon>Hydnaceae</taxon>
        <taxon>Hydnum</taxon>
    </lineage>
</organism>
<name>A0A9P6AGG0_9AGAM</name>
<evidence type="ECO:0000313" key="2">
    <source>
        <dbReference type="Proteomes" id="UP000886523"/>
    </source>
</evidence>
<keyword evidence="2" id="KW-1185">Reference proteome</keyword>
<gene>
    <name evidence="1" type="ORF">BS47DRAFT_562892</name>
</gene>